<dbReference type="AlphaFoldDB" id="A0A0E9NS85"/>
<organism evidence="1 2">
    <name type="scientific">Saitoella complicata (strain BCRC 22490 / CBS 7301 / JCM 7358 / NBRC 10748 / NRRL Y-17804)</name>
    <dbReference type="NCBI Taxonomy" id="698492"/>
    <lineage>
        <taxon>Eukaryota</taxon>
        <taxon>Fungi</taxon>
        <taxon>Dikarya</taxon>
        <taxon>Ascomycota</taxon>
        <taxon>Taphrinomycotina</taxon>
        <taxon>Taphrinomycotina incertae sedis</taxon>
        <taxon>Saitoella</taxon>
    </lineage>
</organism>
<comment type="caution">
    <text evidence="1">The sequence shown here is derived from an EMBL/GenBank/DDBJ whole genome shotgun (WGS) entry which is preliminary data.</text>
</comment>
<protein>
    <submittedName>
        <fullName evidence="1">Uncharacterized protein</fullName>
    </submittedName>
</protein>
<reference evidence="1 2" key="3">
    <citation type="journal article" date="2015" name="Genome Announc.">
        <title>Draft Genome Sequence of the Archiascomycetous Yeast Saitoella complicata.</title>
        <authorList>
            <person name="Yamauchi K."/>
            <person name="Kondo S."/>
            <person name="Hamamoto M."/>
            <person name="Takahashi Y."/>
            <person name="Ogura Y."/>
            <person name="Hayashi T."/>
            <person name="Nishida H."/>
        </authorList>
    </citation>
    <scope>NUCLEOTIDE SEQUENCE [LARGE SCALE GENOMIC DNA]</scope>
    <source>
        <strain evidence="1 2">NRRL Y-17804</strain>
    </source>
</reference>
<dbReference type="EMBL" id="BACD03000077">
    <property type="protein sequence ID" value="GAO52633.1"/>
    <property type="molecule type" value="Genomic_DNA"/>
</dbReference>
<evidence type="ECO:0000313" key="2">
    <source>
        <dbReference type="Proteomes" id="UP000033140"/>
    </source>
</evidence>
<evidence type="ECO:0000313" key="1">
    <source>
        <dbReference type="EMBL" id="GAO52633.1"/>
    </source>
</evidence>
<gene>
    <name evidence="1" type="ORF">G7K_6705-t1</name>
</gene>
<keyword evidence="2" id="KW-1185">Reference proteome</keyword>
<reference evidence="1 2" key="1">
    <citation type="journal article" date="2011" name="J. Gen. Appl. Microbiol.">
        <title>Draft genome sequencing of the enigmatic yeast Saitoella complicata.</title>
        <authorList>
            <person name="Nishida H."/>
            <person name="Hamamoto M."/>
            <person name="Sugiyama J."/>
        </authorList>
    </citation>
    <scope>NUCLEOTIDE SEQUENCE [LARGE SCALE GENOMIC DNA]</scope>
    <source>
        <strain evidence="1 2">NRRL Y-17804</strain>
    </source>
</reference>
<accession>A0A0E9NS85</accession>
<reference evidence="1 2" key="2">
    <citation type="journal article" date="2014" name="J. Gen. Appl. Microbiol.">
        <title>The early diverging ascomycetous budding yeast Saitoella complicata has three histone deacetylases belonging to the Clr6, Hos2, and Rpd3 lineages.</title>
        <authorList>
            <person name="Nishida H."/>
            <person name="Matsumoto T."/>
            <person name="Kondo S."/>
            <person name="Hamamoto M."/>
            <person name="Yoshikawa H."/>
        </authorList>
    </citation>
    <scope>NUCLEOTIDE SEQUENCE [LARGE SCALE GENOMIC DNA]</scope>
    <source>
        <strain evidence="1 2">NRRL Y-17804</strain>
    </source>
</reference>
<proteinExistence type="predicted"/>
<name>A0A0E9NS85_SAICN</name>
<dbReference type="Proteomes" id="UP000033140">
    <property type="component" value="Unassembled WGS sequence"/>
</dbReference>
<sequence>MIEGDTGVFKLCSGISLPLIPDRFVFRLQLIGLFVLQIVHLHLRGALQSVHCQQDLVRWDHWSMVRGYGMRFSCSNDKQQASVRIGPSSTLDPPPVPDQMINTIDHSFAIFAISLLPFPRAY</sequence>